<dbReference type="EMBL" id="FWEV01000295">
    <property type="protein sequence ID" value="SLM31993.1"/>
    <property type="molecule type" value="Genomic_DNA"/>
</dbReference>
<dbReference type="Gene3D" id="1.10.287.130">
    <property type="match status" value="1"/>
</dbReference>
<dbReference type="Gene3D" id="3.30.450.20">
    <property type="entry name" value="PAS domain"/>
    <property type="match status" value="4"/>
</dbReference>
<dbReference type="InterPro" id="IPR052162">
    <property type="entry name" value="Sensor_kinase/Photoreceptor"/>
</dbReference>
<protein>
    <recommendedName>
        <fullName evidence="2">histidine kinase</fullName>
        <ecNumber evidence="2">2.7.13.3</ecNumber>
    </recommendedName>
</protein>
<dbReference type="CDD" id="cd00130">
    <property type="entry name" value="PAS"/>
    <property type="match status" value="3"/>
</dbReference>
<comment type="catalytic activity">
    <reaction evidence="1">
        <text>ATP + protein L-histidine = ADP + protein N-phospho-L-histidine.</text>
        <dbReference type="EC" id="2.7.13.3"/>
    </reaction>
</comment>
<dbReference type="SUPFAM" id="SSF55785">
    <property type="entry name" value="PYP-like sensor domain (PAS domain)"/>
    <property type="match status" value="4"/>
</dbReference>
<dbReference type="Pfam" id="PF00072">
    <property type="entry name" value="Response_reg"/>
    <property type="match status" value="1"/>
</dbReference>
<evidence type="ECO:0000256" key="5">
    <source>
        <dbReference type="ARBA" id="ARBA00022777"/>
    </source>
</evidence>
<dbReference type="CDD" id="cd00082">
    <property type="entry name" value="HisKA"/>
    <property type="match status" value="1"/>
</dbReference>
<dbReference type="PROSITE" id="PS50112">
    <property type="entry name" value="PAS"/>
    <property type="match status" value="2"/>
</dbReference>
<accession>A0A1W1HHT8</accession>
<dbReference type="Gene3D" id="3.40.50.2300">
    <property type="match status" value="1"/>
</dbReference>
<feature type="coiled-coil region" evidence="7">
    <location>
        <begin position="86"/>
        <end position="120"/>
    </location>
</feature>
<keyword evidence="5 12" id="KW-0418">Kinase</keyword>
<dbReference type="PANTHER" id="PTHR43304">
    <property type="entry name" value="PHYTOCHROME-LIKE PROTEIN CPH1"/>
    <property type="match status" value="1"/>
</dbReference>
<dbReference type="Pfam" id="PF00989">
    <property type="entry name" value="PAS"/>
    <property type="match status" value="1"/>
</dbReference>
<evidence type="ECO:0000259" key="10">
    <source>
        <dbReference type="PROSITE" id="PS50112"/>
    </source>
</evidence>
<dbReference type="SMART" id="SM00388">
    <property type="entry name" value="HisKA"/>
    <property type="match status" value="1"/>
</dbReference>
<dbReference type="STRING" id="1246637.MTBBW1_520020"/>
<dbReference type="InterPro" id="IPR013656">
    <property type="entry name" value="PAS_4"/>
</dbReference>
<evidence type="ECO:0000256" key="1">
    <source>
        <dbReference type="ARBA" id="ARBA00000085"/>
    </source>
</evidence>
<feature type="domain" description="PAC" evidence="11">
    <location>
        <begin position="323"/>
        <end position="375"/>
    </location>
</feature>
<dbReference type="PROSITE" id="PS50113">
    <property type="entry name" value="PAC"/>
    <property type="match status" value="2"/>
</dbReference>
<dbReference type="InterPro" id="IPR001789">
    <property type="entry name" value="Sig_transdc_resp-reg_receiver"/>
</dbReference>
<dbReference type="GO" id="GO:0000155">
    <property type="term" value="F:phosphorelay sensor kinase activity"/>
    <property type="evidence" value="ECO:0007669"/>
    <property type="project" value="InterPro"/>
</dbReference>
<dbReference type="SMART" id="SM00448">
    <property type="entry name" value="REC"/>
    <property type="match status" value="1"/>
</dbReference>
<dbReference type="InterPro" id="IPR013767">
    <property type="entry name" value="PAS_fold"/>
</dbReference>
<dbReference type="SUPFAM" id="SSF47384">
    <property type="entry name" value="Homodimeric domain of signal transducing histidine kinase"/>
    <property type="match status" value="1"/>
</dbReference>
<dbReference type="Pfam" id="PF00512">
    <property type="entry name" value="HisKA"/>
    <property type="match status" value="1"/>
</dbReference>
<feature type="domain" description="PAS" evidence="10">
    <location>
        <begin position="275"/>
        <end position="319"/>
    </location>
</feature>
<dbReference type="InterPro" id="IPR000700">
    <property type="entry name" value="PAS-assoc_C"/>
</dbReference>
<evidence type="ECO:0000259" key="9">
    <source>
        <dbReference type="PROSITE" id="PS50110"/>
    </source>
</evidence>
<dbReference type="InterPro" id="IPR000014">
    <property type="entry name" value="PAS"/>
</dbReference>
<evidence type="ECO:0000256" key="6">
    <source>
        <dbReference type="PROSITE-ProRule" id="PRU00169"/>
    </source>
</evidence>
<dbReference type="Gene3D" id="3.30.565.10">
    <property type="entry name" value="Histidine kinase-like ATPase, C-terminal domain"/>
    <property type="match status" value="1"/>
</dbReference>
<gene>
    <name evidence="12" type="ORF">MTBBW1_520020</name>
</gene>
<feature type="domain" description="PAS" evidence="10">
    <location>
        <begin position="399"/>
        <end position="431"/>
    </location>
</feature>
<name>A0A1W1HHT8_9BACT</name>
<dbReference type="GO" id="GO:0006355">
    <property type="term" value="P:regulation of DNA-templated transcription"/>
    <property type="evidence" value="ECO:0007669"/>
    <property type="project" value="InterPro"/>
</dbReference>
<evidence type="ECO:0000256" key="3">
    <source>
        <dbReference type="ARBA" id="ARBA00022553"/>
    </source>
</evidence>
<dbReference type="InterPro" id="IPR011006">
    <property type="entry name" value="CheY-like_superfamily"/>
</dbReference>
<keyword evidence="3 6" id="KW-0597">Phosphoprotein</keyword>
<dbReference type="SMART" id="SM00091">
    <property type="entry name" value="PAS"/>
    <property type="match status" value="4"/>
</dbReference>
<dbReference type="SMART" id="SM00086">
    <property type="entry name" value="PAC"/>
    <property type="match status" value="2"/>
</dbReference>
<feature type="modified residue" description="4-aspartylphosphate" evidence="6">
    <location>
        <position position="928"/>
    </location>
</feature>
<dbReference type="InterPro" id="IPR001610">
    <property type="entry name" value="PAC"/>
</dbReference>
<dbReference type="PROSITE" id="PS50109">
    <property type="entry name" value="HIS_KIN"/>
    <property type="match status" value="1"/>
</dbReference>
<dbReference type="SUPFAM" id="SSF55874">
    <property type="entry name" value="ATPase domain of HSP90 chaperone/DNA topoisomerase II/histidine kinase"/>
    <property type="match status" value="1"/>
</dbReference>
<dbReference type="InterPro" id="IPR003594">
    <property type="entry name" value="HATPase_dom"/>
</dbReference>
<dbReference type="InterPro" id="IPR004358">
    <property type="entry name" value="Sig_transdc_His_kin-like_C"/>
</dbReference>
<dbReference type="Proteomes" id="UP000191931">
    <property type="component" value="Unassembled WGS sequence"/>
</dbReference>
<dbReference type="PRINTS" id="PR00344">
    <property type="entry name" value="BCTRLSENSOR"/>
</dbReference>
<feature type="domain" description="PAC" evidence="11">
    <location>
        <begin position="198"/>
        <end position="249"/>
    </location>
</feature>
<keyword evidence="7" id="KW-0175">Coiled coil</keyword>
<evidence type="ECO:0000256" key="4">
    <source>
        <dbReference type="ARBA" id="ARBA00022679"/>
    </source>
</evidence>
<feature type="domain" description="Response regulatory" evidence="9">
    <location>
        <begin position="877"/>
        <end position="993"/>
    </location>
</feature>
<dbReference type="Pfam" id="PF08447">
    <property type="entry name" value="PAS_3"/>
    <property type="match status" value="1"/>
</dbReference>
<evidence type="ECO:0000259" key="8">
    <source>
        <dbReference type="PROSITE" id="PS50109"/>
    </source>
</evidence>
<evidence type="ECO:0000313" key="12">
    <source>
        <dbReference type="EMBL" id="SLM31993.1"/>
    </source>
</evidence>
<dbReference type="InterPro" id="IPR013655">
    <property type="entry name" value="PAS_fold_3"/>
</dbReference>
<dbReference type="Pfam" id="PF02518">
    <property type="entry name" value="HATPase_c"/>
    <property type="match status" value="1"/>
</dbReference>
<dbReference type="CDD" id="cd00156">
    <property type="entry name" value="REC"/>
    <property type="match status" value="1"/>
</dbReference>
<dbReference type="InterPro" id="IPR035965">
    <property type="entry name" value="PAS-like_dom_sf"/>
</dbReference>
<evidence type="ECO:0000259" key="11">
    <source>
        <dbReference type="PROSITE" id="PS50113"/>
    </source>
</evidence>
<reference evidence="12 13" key="1">
    <citation type="submission" date="2017-03" db="EMBL/GenBank/DDBJ databases">
        <authorList>
            <person name="Afonso C.L."/>
            <person name="Miller P.J."/>
            <person name="Scott M.A."/>
            <person name="Spackman E."/>
            <person name="Goraichik I."/>
            <person name="Dimitrov K.M."/>
            <person name="Suarez D.L."/>
            <person name="Swayne D.E."/>
        </authorList>
    </citation>
    <scope>NUCLEOTIDE SEQUENCE [LARGE SCALE GENOMIC DNA]</scope>
    <source>
        <strain evidence="12">PRJEB14757</strain>
    </source>
</reference>
<feature type="domain" description="Histidine kinase" evidence="8">
    <location>
        <begin position="631"/>
        <end position="854"/>
    </location>
</feature>
<dbReference type="SUPFAM" id="SSF52172">
    <property type="entry name" value="CheY-like"/>
    <property type="match status" value="1"/>
</dbReference>
<dbReference type="PROSITE" id="PS50110">
    <property type="entry name" value="RESPONSE_REGULATORY"/>
    <property type="match status" value="1"/>
</dbReference>
<evidence type="ECO:0000256" key="7">
    <source>
        <dbReference type="SAM" id="Coils"/>
    </source>
</evidence>
<dbReference type="InterPro" id="IPR036097">
    <property type="entry name" value="HisK_dim/P_sf"/>
</dbReference>
<dbReference type="InterPro" id="IPR003661">
    <property type="entry name" value="HisK_dim/P_dom"/>
</dbReference>
<organism evidence="12 13">
    <name type="scientific">Desulfamplus magnetovallimortis</name>
    <dbReference type="NCBI Taxonomy" id="1246637"/>
    <lineage>
        <taxon>Bacteria</taxon>
        <taxon>Pseudomonadati</taxon>
        <taxon>Thermodesulfobacteriota</taxon>
        <taxon>Desulfobacteria</taxon>
        <taxon>Desulfobacterales</taxon>
        <taxon>Desulfobacteraceae</taxon>
        <taxon>Desulfamplus</taxon>
    </lineage>
</organism>
<proteinExistence type="predicted"/>
<sequence>MTLEGTLLLTQNIHLDGFFGSYFICLNQDNKDEKDVQDISSCLILLILIQTVLARLTRSYLLTLRLMTLLGISIYRAFTLIKVYLIMETMKSNESLISRIRSLERENTALVQRLGAMEEKFNKSEEILYQITNTMQETLSVINLEGDFLYANDNAAYNMADSKGHSIVSRNIKEFLPEDYAENLIKLYRDVYKSGKAYTQEILIKLNKGDTWFFNTLKPLNYGLQKVPAVLSVSLDITERKKMEITLRESEDKFKYVFDNSMIGISIALPSGEFYANNAFCSMLGYSREEVKNIPWQKVTHPDDVDLSSKVIDSIVSGERDSVKFLKRYIHKNGSVVWANVATTLRRDGEGKPLYFIASINDITEWKKNREQNRLYYQQIESIFRSAPAGIGMVSNRIIIKVNKRVEELSGYSEEELIGKNSRIFYPSDEEYEYVGREKYRQIALHGTGTVESRWKRKDGTLIDVLMSSSQIDLNDYSKGFTFTVLDISESKKDKAALLHSERKYRTMMEAFEDPTYICSPDMHIEYMNPAMVKWLGKDSTGQLCHKAIWGSGVKCSWCIHEKVIAGKVTAIEFQNPATERYYHVSSVPIHNDQGGFSTLTSYRDVTEVRHLQLKLQQAQKMEAIGSLAGGIAHDFNNILFPIVGFAEMLTEDLPPGSPERANAQEILCAGKRAVDIVKQILAFSRQQDNMLIPTKVEQVIKEVIKLSRATIPMNIEILNDLQQDCADVMANSTQLHQIGMNLIINAYHAVEEKGGQIMVQVREVVLGSVETAEMTIQPGRYVRLSVADNGVGIPSENLKRIFDPYFTTKMTGKGTGLGLAVVYGIVREHRGDIRVDSKIGKGTTFEIYFPLIERKQVSSTSAVQCRDWSETERIERILLVDDDTVIADLGKQMLERVGYTVNAFTSSADALEAFENSPDAYDLVITDMSMPGMTGDLLAGKLLDIRPGLPIIICTGYSERMDREIVNKTGIRGLLMKPVSMSSLLKEVRRVLDCEE</sequence>
<dbReference type="PANTHER" id="PTHR43304:SF1">
    <property type="entry name" value="PAC DOMAIN-CONTAINING PROTEIN"/>
    <property type="match status" value="1"/>
</dbReference>
<dbReference type="InterPro" id="IPR036890">
    <property type="entry name" value="HATPase_C_sf"/>
</dbReference>
<dbReference type="NCBIfam" id="TIGR00229">
    <property type="entry name" value="sensory_box"/>
    <property type="match status" value="3"/>
</dbReference>
<evidence type="ECO:0000313" key="13">
    <source>
        <dbReference type="Proteomes" id="UP000191931"/>
    </source>
</evidence>
<dbReference type="EC" id="2.7.13.3" evidence="2"/>
<dbReference type="InterPro" id="IPR005467">
    <property type="entry name" value="His_kinase_dom"/>
</dbReference>
<dbReference type="SMART" id="SM00387">
    <property type="entry name" value="HATPase_c"/>
    <property type="match status" value="1"/>
</dbReference>
<keyword evidence="4" id="KW-0808">Transferase</keyword>
<dbReference type="AlphaFoldDB" id="A0A1W1HHT8"/>
<evidence type="ECO:0000256" key="2">
    <source>
        <dbReference type="ARBA" id="ARBA00012438"/>
    </source>
</evidence>
<keyword evidence="13" id="KW-1185">Reference proteome</keyword>
<dbReference type="Pfam" id="PF08448">
    <property type="entry name" value="PAS_4"/>
    <property type="match status" value="2"/>
</dbReference>